<keyword evidence="1" id="KW-0479">Metal-binding</keyword>
<dbReference type="SUPFAM" id="SSF57756">
    <property type="entry name" value="Retrovirus zinc finger-like domains"/>
    <property type="match status" value="1"/>
</dbReference>
<dbReference type="Pfam" id="PF00098">
    <property type="entry name" value="zf-CCHC"/>
    <property type="match status" value="1"/>
</dbReference>
<dbReference type="SMART" id="SM00343">
    <property type="entry name" value="ZnF_C2HC"/>
    <property type="match status" value="1"/>
</dbReference>
<dbReference type="PROSITE" id="PS50158">
    <property type="entry name" value="ZF_CCHC"/>
    <property type="match status" value="1"/>
</dbReference>
<feature type="non-terminal residue" evidence="4">
    <location>
        <position position="188"/>
    </location>
</feature>
<dbReference type="EMBL" id="BKCJ011015779">
    <property type="protein sequence ID" value="GFC67495.1"/>
    <property type="molecule type" value="Genomic_DNA"/>
</dbReference>
<dbReference type="InterPro" id="IPR036875">
    <property type="entry name" value="Znf_CCHC_sf"/>
</dbReference>
<gene>
    <name evidence="4" type="ORF">Tci_839465</name>
</gene>
<dbReference type="AlphaFoldDB" id="A0A699QFV1"/>
<sequence length="188" mass="21034">MNPRGGSAAGYREAQNRVGNVNQGQARSGQARTMKCYNCNGTGHIARNCTQPKRPQNFEYFKDKMLLMQAQENGVALDAEQLLFLAGGQDNAFDDDVDEQPIQNLALNYVKDNEVPVVHSNASSVPNDTFMMIYNDMCEPSAPSVSNTSWNAAVKTSLTAELATYREQVELYERRAKFELTEREQKIN</sequence>
<evidence type="ECO:0000313" key="4">
    <source>
        <dbReference type="EMBL" id="GFC67495.1"/>
    </source>
</evidence>
<evidence type="ECO:0000256" key="2">
    <source>
        <dbReference type="SAM" id="MobiDB-lite"/>
    </source>
</evidence>
<comment type="caution">
    <text evidence="4">The sequence shown here is derived from an EMBL/GenBank/DDBJ whole genome shotgun (WGS) entry which is preliminary data.</text>
</comment>
<keyword evidence="1" id="KW-0862">Zinc</keyword>
<keyword evidence="1" id="KW-0863">Zinc-finger</keyword>
<reference evidence="4" key="1">
    <citation type="journal article" date="2019" name="Sci. Rep.">
        <title>Draft genome of Tanacetum cinerariifolium, the natural source of mosquito coil.</title>
        <authorList>
            <person name="Yamashiro T."/>
            <person name="Shiraishi A."/>
            <person name="Satake H."/>
            <person name="Nakayama K."/>
        </authorList>
    </citation>
    <scope>NUCLEOTIDE SEQUENCE</scope>
</reference>
<evidence type="ECO:0000256" key="1">
    <source>
        <dbReference type="PROSITE-ProRule" id="PRU00047"/>
    </source>
</evidence>
<dbReference type="GO" id="GO:0003676">
    <property type="term" value="F:nucleic acid binding"/>
    <property type="evidence" value="ECO:0007669"/>
    <property type="project" value="InterPro"/>
</dbReference>
<protein>
    <submittedName>
        <fullName evidence="4">Retrovirus-related Pol polyprotein from transposon TNT 1-94</fullName>
    </submittedName>
</protein>
<feature type="compositionally biased region" description="Polar residues" evidence="2">
    <location>
        <begin position="17"/>
        <end position="27"/>
    </location>
</feature>
<proteinExistence type="predicted"/>
<feature type="domain" description="CCHC-type" evidence="3">
    <location>
        <begin position="35"/>
        <end position="51"/>
    </location>
</feature>
<accession>A0A699QFV1</accession>
<dbReference type="InterPro" id="IPR001878">
    <property type="entry name" value="Znf_CCHC"/>
</dbReference>
<evidence type="ECO:0000259" key="3">
    <source>
        <dbReference type="PROSITE" id="PS50158"/>
    </source>
</evidence>
<name>A0A699QFV1_TANCI</name>
<dbReference type="Gene3D" id="4.10.60.10">
    <property type="entry name" value="Zinc finger, CCHC-type"/>
    <property type="match status" value="1"/>
</dbReference>
<feature type="region of interest" description="Disordered" evidence="2">
    <location>
        <begin position="1"/>
        <end position="27"/>
    </location>
</feature>
<dbReference type="GO" id="GO:0008270">
    <property type="term" value="F:zinc ion binding"/>
    <property type="evidence" value="ECO:0007669"/>
    <property type="project" value="UniProtKB-KW"/>
</dbReference>
<organism evidence="4">
    <name type="scientific">Tanacetum cinerariifolium</name>
    <name type="common">Dalmatian daisy</name>
    <name type="synonym">Chrysanthemum cinerariifolium</name>
    <dbReference type="NCBI Taxonomy" id="118510"/>
    <lineage>
        <taxon>Eukaryota</taxon>
        <taxon>Viridiplantae</taxon>
        <taxon>Streptophyta</taxon>
        <taxon>Embryophyta</taxon>
        <taxon>Tracheophyta</taxon>
        <taxon>Spermatophyta</taxon>
        <taxon>Magnoliopsida</taxon>
        <taxon>eudicotyledons</taxon>
        <taxon>Gunneridae</taxon>
        <taxon>Pentapetalae</taxon>
        <taxon>asterids</taxon>
        <taxon>campanulids</taxon>
        <taxon>Asterales</taxon>
        <taxon>Asteraceae</taxon>
        <taxon>Asteroideae</taxon>
        <taxon>Anthemideae</taxon>
        <taxon>Anthemidinae</taxon>
        <taxon>Tanacetum</taxon>
    </lineage>
</organism>